<dbReference type="KEGG" id="bteq:G4P54_20255"/>
<dbReference type="SUPFAM" id="SSF47413">
    <property type="entry name" value="lambda repressor-like DNA-binding domains"/>
    <property type="match status" value="1"/>
</dbReference>
<name>A0A6H0WN45_9BACI</name>
<dbReference type="InterPro" id="IPR019734">
    <property type="entry name" value="TPR_rpt"/>
</dbReference>
<organism evidence="2 3">
    <name type="scientific">Bacillus tequilensis</name>
    <dbReference type="NCBI Taxonomy" id="227866"/>
    <lineage>
        <taxon>Bacteria</taxon>
        <taxon>Bacillati</taxon>
        <taxon>Bacillota</taxon>
        <taxon>Bacilli</taxon>
        <taxon>Bacillales</taxon>
        <taxon>Bacillaceae</taxon>
        <taxon>Bacillus</taxon>
    </lineage>
</organism>
<dbReference type="EMBL" id="CP048852">
    <property type="protein sequence ID" value="QIW81951.1"/>
    <property type="molecule type" value="Genomic_DNA"/>
</dbReference>
<dbReference type="Pfam" id="PF01381">
    <property type="entry name" value="HTH_3"/>
    <property type="match status" value="1"/>
</dbReference>
<accession>A0A6H0WN45</accession>
<evidence type="ECO:0000313" key="2">
    <source>
        <dbReference type="EMBL" id="QIW81951.1"/>
    </source>
</evidence>
<protein>
    <submittedName>
        <fullName evidence="2">Helix-turn-helix domain-containing protein</fullName>
    </submittedName>
</protein>
<dbReference type="SMART" id="SM00028">
    <property type="entry name" value="TPR"/>
    <property type="match status" value="4"/>
</dbReference>
<dbReference type="AlphaFoldDB" id="A0A6H0WN45"/>
<dbReference type="SMART" id="SM00530">
    <property type="entry name" value="HTH_XRE"/>
    <property type="match status" value="1"/>
</dbReference>
<proteinExistence type="predicted"/>
<dbReference type="RefSeq" id="WP_167873693.1">
    <property type="nucleotide sequence ID" value="NZ_CP048852.1"/>
</dbReference>
<feature type="domain" description="HTH cro/C1-type" evidence="1">
    <location>
        <begin position="34"/>
        <end position="83"/>
    </location>
</feature>
<gene>
    <name evidence="2" type="ORF">G4P54_20255</name>
</gene>
<dbReference type="SUPFAM" id="SSF48452">
    <property type="entry name" value="TPR-like"/>
    <property type="match status" value="2"/>
</dbReference>
<reference evidence="2 3" key="1">
    <citation type="submission" date="2020-02" db="EMBL/GenBank/DDBJ databases">
        <title>Genome sequencing, annotation and comparative genomic analysis of Bacillus tequilensis EA-CB0015, an effective biological control agent against Pseudocercospora fijiensis in banana plants.</title>
        <authorList>
            <person name="Cuellar-Gaviria T.Z."/>
            <person name="Ju K.-S."/>
            <person name="Villegas-Escobar V."/>
        </authorList>
    </citation>
    <scope>NUCLEOTIDE SEQUENCE [LARGE SCALE GENOMIC DNA]</scope>
    <source>
        <strain evidence="2 3">EA-CB0015</strain>
    </source>
</reference>
<dbReference type="CDD" id="cd00093">
    <property type="entry name" value="HTH_XRE"/>
    <property type="match status" value="1"/>
</dbReference>
<keyword evidence="3" id="KW-1185">Reference proteome</keyword>
<dbReference type="Pfam" id="PF13424">
    <property type="entry name" value="TPR_12"/>
    <property type="match status" value="1"/>
</dbReference>
<evidence type="ECO:0000313" key="3">
    <source>
        <dbReference type="Proteomes" id="UP000501914"/>
    </source>
</evidence>
<dbReference type="InterPro" id="IPR011990">
    <property type="entry name" value="TPR-like_helical_dom_sf"/>
</dbReference>
<dbReference type="GO" id="GO:0003677">
    <property type="term" value="F:DNA binding"/>
    <property type="evidence" value="ECO:0007669"/>
    <property type="project" value="InterPro"/>
</dbReference>
<evidence type="ECO:0000259" key="1">
    <source>
        <dbReference type="PROSITE" id="PS50943"/>
    </source>
</evidence>
<dbReference type="Gene3D" id="1.25.40.10">
    <property type="entry name" value="Tetratricopeptide repeat domain"/>
    <property type="match status" value="1"/>
</dbReference>
<dbReference type="PROSITE" id="PS50943">
    <property type="entry name" value="HTH_CROC1"/>
    <property type="match status" value="1"/>
</dbReference>
<sequence>MIAISKTKFMLKEAGEMKITIPPINLGRLIFLNRIEKGMTQDQLSKSICSVPYLSKLENNKINPSEDILYHLIKRLDIEIEKVQNEYKELIYVLEQWYESINIKDNHLIDYYKKRARNYQKKKLPPDLSNFVQLLEIRCALYVKDIDIASKYIVSLQKVQKKMSTMVWNYFTYFKGIFYCMKSNYFRAKNLFLEAEQGFISEKAEQIPELYYHLAFVNSQLYDISMAIYYAENAKHLFTQQLKYNRIIECDLIIGINLTRQERHIEAREKFETIINMCKLNKCHHLCAKGLHNLAYLESQIGNNRDAIKLYEESLLFKEENENSYLNTLLHLSEEHLKLNEKEKAYKIYNKVIAYYSTYNLSKEYYYKAKVEKLKFDGRIEELFTLLEEEVIPYFEEINNVIYLSKILYVIADMFEKERKYKKSCEYYQKAYRLLSLKKGVI</sequence>
<dbReference type="InterPro" id="IPR010982">
    <property type="entry name" value="Lambda_DNA-bd_dom_sf"/>
</dbReference>
<dbReference type="InterPro" id="IPR001387">
    <property type="entry name" value="Cro/C1-type_HTH"/>
</dbReference>
<dbReference type="Gene3D" id="1.10.260.40">
    <property type="entry name" value="lambda repressor-like DNA-binding domains"/>
    <property type="match status" value="1"/>
</dbReference>
<dbReference type="Proteomes" id="UP000501914">
    <property type="component" value="Chromosome"/>
</dbReference>